<gene>
    <name evidence="1" type="ORF">SCF082_LOCUS7713</name>
</gene>
<dbReference type="EMBL" id="CAXAMM010004380">
    <property type="protein sequence ID" value="CAK9003373.1"/>
    <property type="molecule type" value="Genomic_DNA"/>
</dbReference>
<protein>
    <submittedName>
        <fullName evidence="1">Uncharacterized protein</fullName>
    </submittedName>
</protein>
<sequence>MDGNVTFIDLLWQDLQVQQATIINYPTSEFRKALSKMHHRRETSLLFLSSPPSLKPSGGTTEMLTEMPLPGGLEPIRGLHYPVSARGLRGLGLEDAEPGARRAGPGMWRRYGRRRLKASEALFRKEGACHQTAAIAASVWIDAMASSGAFEMRVPTAKLKRSSCPVVPHTFQSALTEDDFGLSFKSRLHPTQSMDEVQAQIDYMWVQRLEFPVLEPWRSTVLVGFVLKETELAEQTTWAILPGITFAQGENEQHIRLDFFDGQRLAWTVDHLQLLGLRGESSGSEKASWEVRKPFRG</sequence>
<dbReference type="Proteomes" id="UP001642464">
    <property type="component" value="Unassembled WGS sequence"/>
</dbReference>
<name>A0ABP0IM30_9DINO</name>
<keyword evidence="2" id="KW-1185">Reference proteome</keyword>
<evidence type="ECO:0000313" key="1">
    <source>
        <dbReference type="EMBL" id="CAK9003373.1"/>
    </source>
</evidence>
<evidence type="ECO:0000313" key="2">
    <source>
        <dbReference type="Proteomes" id="UP001642464"/>
    </source>
</evidence>
<accession>A0ABP0IM30</accession>
<reference evidence="1 2" key="1">
    <citation type="submission" date="2024-02" db="EMBL/GenBank/DDBJ databases">
        <authorList>
            <person name="Chen Y."/>
            <person name="Shah S."/>
            <person name="Dougan E. K."/>
            <person name="Thang M."/>
            <person name="Chan C."/>
        </authorList>
    </citation>
    <scope>NUCLEOTIDE SEQUENCE [LARGE SCALE GENOMIC DNA]</scope>
</reference>
<comment type="caution">
    <text evidence="1">The sequence shown here is derived from an EMBL/GenBank/DDBJ whole genome shotgun (WGS) entry which is preliminary data.</text>
</comment>
<organism evidence="1 2">
    <name type="scientific">Durusdinium trenchii</name>
    <dbReference type="NCBI Taxonomy" id="1381693"/>
    <lineage>
        <taxon>Eukaryota</taxon>
        <taxon>Sar</taxon>
        <taxon>Alveolata</taxon>
        <taxon>Dinophyceae</taxon>
        <taxon>Suessiales</taxon>
        <taxon>Symbiodiniaceae</taxon>
        <taxon>Durusdinium</taxon>
    </lineage>
</organism>
<proteinExistence type="predicted"/>